<dbReference type="AlphaFoldDB" id="A0A1D3JVM3"/>
<reference evidence="2" key="1">
    <citation type="submission" date="2016-07" db="EMBL/GenBank/DDBJ databases">
        <authorList>
            <person name="Florea S."/>
            <person name="Webb J.S."/>
            <person name="Jaromczyk J."/>
            <person name="Schardl C.L."/>
        </authorList>
    </citation>
    <scope>NUCLEOTIDE SEQUENCE [LARGE SCALE GENOMIC DNA]</scope>
    <source>
        <strain evidence="2">1YdBTEX2</strain>
    </source>
</reference>
<organism evidence="1 2">
    <name type="scientific">Pseudomonas veronii 1YdBTEX2</name>
    <dbReference type="NCBI Taxonomy" id="1295141"/>
    <lineage>
        <taxon>Bacteria</taxon>
        <taxon>Pseudomonadati</taxon>
        <taxon>Pseudomonadota</taxon>
        <taxon>Gammaproteobacteria</taxon>
        <taxon>Pseudomonadales</taxon>
        <taxon>Pseudomonadaceae</taxon>
        <taxon>Pseudomonas</taxon>
    </lineage>
</organism>
<dbReference type="RefSeq" id="WP_126585751.1">
    <property type="nucleotide sequence ID" value="NZ_AOUH01000027.1"/>
</dbReference>
<protein>
    <submittedName>
        <fullName evidence="1">Uncharacterized protein</fullName>
    </submittedName>
</protein>
<name>A0A1D3JVM3_PSEVE</name>
<proteinExistence type="predicted"/>
<accession>A0A1D3JVM3</accession>
<gene>
    <name evidence="1" type="ORF">PVE_R1G2270</name>
</gene>
<evidence type="ECO:0000313" key="2">
    <source>
        <dbReference type="Proteomes" id="UP000245431"/>
    </source>
</evidence>
<sequence length="59" mass="7026">MTPTFFRHHGTLGWLCRSFTCGCFQLKKEFTMDDYQEELLEYQAFEWDPLDPADDATEL</sequence>
<dbReference type="Proteomes" id="UP000245431">
    <property type="component" value="Chromosome PVE_r1"/>
</dbReference>
<evidence type="ECO:0000313" key="1">
    <source>
        <dbReference type="EMBL" id="SBW80156.1"/>
    </source>
</evidence>
<dbReference type="EMBL" id="LT599583">
    <property type="protein sequence ID" value="SBW80156.1"/>
    <property type="molecule type" value="Genomic_DNA"/>
</dbReference>